<feature type="region of interest" description="Disordered" evidence="2">
    <location>
        <begin position="1"/>
        <end position="34"/>
    </location>
</feature>
<reference evidence="4" key="2">
    <citation type="journal article" date="2017" name="Nat. Plants">
        <title>The Aegilops tauschii genome reveals multiple impacts of transposons.</title>
        <authorList>
            <person name="Zhao G."/>
            <person name="Zou C."/>
            <person name="Li K."/>
            <person name="Wang K."/>
            <person name="Li T."/>
            <person name="Gao L."/>
            <person name="Zhang X."/>
            <person name="Wang H."/>
            <person name="Yang Z."/>
            <person name="Liu X."/>
            <person name="Jiang W."/>
            <person name="Mao L."/>
            <person name="Kong X."/>
            <person name="Jiao Y."/>
            <person name="Jia J."/>
        </authorList>
    </citation>
    <scope>NUCLEOTIDE SEQUENCE [LARGE SCALE GENOMIC DNA]</scope>
    <source>
        <strain evidence="4">cv. AL8/78</strain>
    </source>
</reference>
<dbReference type="InterPro" id="IPR005513">
    <property type="entry name" value="LEA_1"/>
</dbReference>
<reference evidence="3" key="3">
    <citation type="journal article" date="2017" name="Nature">
        <title>Genome sequence of the progenitor of the wheat D genome Aegilops tauschii.</title>
        <authorList>
            <person name="Luo M.C."/>
            <person name="Gu Y.Q."/>
            <person name="Puiu D."/>
            <person name="Wang H."/>
            <person name="Twardziok S.O."/>
            <person name="Deal K.R."/>
            <person name="Huo N."/>
            <person name="Zhu T."/>
            <person name="Wang L."/>
            <person name="Wang Y."/>
            <person name="McGuire P.E."/>
            <person name="Liu S."/>
            <person name="Long H."/>
            <person name="Ramasamy R.K."/>
            <person name="Rodriguez J.C."/>
            <person name="Van S.L."/>
            <person name="Yuan L."/>
            <person name="Wang Z."/>
            <person name="Xia Z."/>
            <person name="Xiao L."/>
            <person name="Anderson O.D."/>
            <person name="Ouyang S."/>
            <person name="Liang Y."/>
            <person name="Zimin A.V."/>
            <person name="Pertea G."/>
            <person name="Qi P."/>
            <person name="Bennetzen J.L."/>
            <person name="Dai X."/>
            <person name="Dawson M.W."/>
            <person name="Muller H.G."/>
            <person name="Kugler K."/>
            <person name="Rivarola-Duarte L."/>
            <person name="Spannagl M."/>
            <person name="Mayer K.F.X."/>
            <person name="Lu F.H."/>
            <person name="Bevan M.W."/>
            <person name="Leroy P."/>
            <person name="Li P."/>
            <person name="You F.M."/>
            <person name="Sun Q."/>
            <person name="Liu Z."/>
            <person name="Lyons E."/>
            <person name="Wicker T."/>
            <person name="Salzberg S.L."/>
            <person name="Devos K.M."/>
            <person name="Dvorak J."/>
        </authorList>
    </citation>
    <scope>NUCLEOTIDE SEQUENCE [LARGE SCALE GENOMIC DNA]</scope>
    <source>
        <strain evidence="3">cv. AL8/78</strain>
    </source>
</reference>
<sequence>MATIKAKVQDAASSAKAGIDKAKATAGEKVRRPR</sequence>
<name>A0A453RF43_AEGTS</name>
<evidence type="ECO:0000313" key="3">
    <source>
        <dbReference type="EnsemblPlants" id="AET7Gv20563400.1"/>
    </source>
</evidence>
<organism evidence="3 4">
    <name type="scientific">Aegilops tauschii subsp. strangulata</name>
    <name type="common">Goatgrass</name>
    <dbReference type="NCBI Taxonomy" id="200361"/>
    <lineage>
        <taxon>Eukaryota</taxon>
        <taxon>Viridiplantae</taxon>
        <taxon>Streptophyta</taxon>
        <taxon>Embryophyta</taxon>
        <taxon>Tracheophyta</taxon>
        <taxon>Spermatophyta</taxon>
        <taxon>Magnoliopsida</taxon>
        <taxon>Liliopsida</taxon>
        <taxon>Poales</taxon>
        <taxon>Poaceae</taxon>
        <taxon>BOP clade</taxon>
        <taxon>Pooideae</taxon>
        <taxon>Triticodae</taxon>
        <taxon>Triticeae</taxon>
        <taxon>Triticinae</taxon>
        <taxon>Aegilops</taxon>
    </lineage>
</organism>
<evidence type="ECO:0000256" key="1">
    <source>
        <dbReference type="ARBA" id="ARBA00010975"/>
    </source>
</evidence>
<protein>
    <submittedName>
        <fullName evidence="3">Uncharacterized protein</fullName>
    </submittedName>
</protein>
<reference evidence="4" key="1">
    <citation type="journal article" date="2014" name="Science">
        <title>Ancient hybridizations among the ancestral genomes of bread wheat.</title>
        <authorList>
            <consortium name="International Wheat Genome Sequencing Consortium,"/>
            <person name="Marcussen T."/>
            <person name="Sandve S.R."/>
            <person name="Heier L."/>
            <person name="Spannagl M."/>
            <person name="Pfeifer M."/>
            <person name="Jakobsen K.S."/>
            <person name="Wulff B.B."/>
            <person name="Steuernagel B."/>
            <person name="Mayer K.F."/>
            <person name="Olsen O.A."/>
        </authorList>
    </citation>
    <scope>NUCLEOTIDE SEQUENCE [LARGE SCALE GENOMIC DNA]</scope>
    <source>
        <strain evidence="4">cv. AL8/78</strain>
    </source>
</reference>
<reference evidence="3" key="5">
    <citation type="journal article" date="2021" name="G3 (Bethesda)">
        <title>Aegilops tauschii genome assembly Aet v5.0 features greater sequence contiguity and improved annotation.</title>
        <authorList>
            <person name="Wang L."/>
            <person name="Zhu T."/>
            <person name="Rodriguez J.C."/>
            <person name="Deal K.R."/>
            <person name="Dubcovsky J."/>
            <person name="McGuire P.E."/>
            <person name="Lux T."/>
            <person name="Spannagl M."/>
            <person name="Mayer K.F.X."/>
            <person name="Baldrich P."/>
            <person name="Meyers B.C."/>
            <person name="Huo N."/>
            <person name="Gu Y.Q."/>
            <person name="Zhou H."/>
            <person name="Devos K.M."/>
            <person name="Bennetzen J.L."/>
            <person name="Unver T."/>
            <person name="Budak H."/>
            <person name="Gulick P.J."/>
            <person name="Galiba G."/>
            <person name="Kalapos B."/>
            <person name="Nelson D.R."/>
            <person name="Li P."/>
            <person name="You F.M."/>
            <person name="Luo M.C."/>
            <person name="Dvorak J."/>
        </authorList>
    </citation>
    <scope>NUCLEOTIDE SEQUENCE [LARGE SCALE GENOMIC DNA]</scope>
    <source>
        <strain evidence="3">cv. AL8/78</strain>
    </source>
</reference>
<dbReference type="AlphaFoldDB" id="A0A453RF43"/>
<dbReference type="Gramene" id="AET7Gv20563400.1">
    <property type="protein sequence ID" value="AET7Gv20563400.1"/>
    <property type="gene ID" value="AET7Gv20563400"/>
</dbReference>
<dbReference type="Proteomes" id="UP000015105">
    <property type="component" value="Chromosome 7D"/>
</dbReference>
<comment type="similarity">
    <text evidence="1">Belongs to the LEA type 1 family.</text>
</comment>
<keyword evidence="4" id="KW-1185">Reference proteome</keyword>
<reference evidence="3" key="4">
    <citation type="submission" date="2019-03" db="UniProtKB">
        <authorList>
            <consortium name="EnsemblPlants"/>
        </authorList>
    </citation>
    <scope>IDENTIFICATION</scope>
</reference>
<evidence type="ECO:0000313" key="4">
    <source>
        <dbReference type="Proteomes" id="UP000015105"/>
    </source>
</evidence>
<dbReference type="EnsemblPlants" id="AET7Gv20563400.1">
    <property type="protein sequence ID" value="AET7Gv20563400.1"/>
    <property type="gene ID" value="AET7Gv20563400"/>
</dbReference>
<feature type="compositionally biased region" description="Basic and acidic residues" evidence="2">
    <location>
        <begin position="18"/>
        <end position="34"/>
    </location>
</feature>
<proteinExistence type="inferred from homology"/>
<accession>A0A453RF43</accession>
<evidence type="ECO:0000256" key="2">
    <source>
        <dbReference type="SAM" id="MobiDB-lite"/>
    </source>
</evidence>
<dbReference type="Pfam" id="PF03760">
    <property type="entry name" value="LEA_1"/>
    <property type="match status" value="1"/>
</dbReference>
<dbReference type="GO" id="GO:0009793">
    <property type="term" value="P:embryo development ending in seed dormancy"/>
    <property type="evidence" value="ECO:0007669"/>
    <property type="project" value="InterPro"/>
</dbReference>